<dbReference type="GO" id="GO:0046656">
    <property type="term" value="P:folic acid biosynthetic process"/>
    <property type="evidence" value="ECO:0007669"/>
    <property type="project" value="UniProtKB-KW"/>
</dbReference>
<evidence type="ECO:0000256" key="7">
    <source>
        <dbReference type="ARBA" id="ARBA00019357"/>
    </source>
</evidence>
<sequence>MNAMASPTTLDAWLARLEAAHPVGIDLGLERVARVARRMGLLDAPVAGRLVTVAGTNGKGSTVAMLDALAQAHGLSTAAYTSPHLLRYNERLRLSGAEASDSLLIDGFTAVEKARVDGPPISLSYFEVGTLGALWAIARQRPDLAILEVGLGGRLDAVNIVDPDVAVITTVAQDHAAYLGDDLEGIGREKAGILRAGRPTVLGSTTLPKSVREVAAELGARVYALDESFFRQGGEAEGEEEGWRWRGRDPAGQSVEIDALPDPGLPLDNAATALQALALAGVELNATDCRRALAAVRLPGRMQWRGQWCLDVGHNPHAATYVASRLAARPCAGRTIALLGMLVDKDADGVIEALQPAVDAWVPVSLEGDRARRASDLAGRVAARGGTVWHCADAPEAGAAWLATRLSPEDRVLVCGSFFTVAAVLMAWQTAEQTDVNDSAMEGTP</sequence>
<reference evidence="25" key="1">
    <citation type="submission" date="2016-10" db="EMBL/GenBank/DDBJ databases">
        <authorList>
            <person name="Varghese N."/>
            <person name="Submissions S."/>
        </authorList>
    </citation>
    <scope>NUCLEOTIDE SEQUENCE [LARGE SCALE GENOMIC DNA]</scope>
    <source>
        <strain evidence="25">CGMCC 1.6981</strain>
    </source>
</reference>
<feature type="domain" description="Mur ligase C-terminal" evidence="22">
    <location>
        <begin position="300"/>
        <end position="418"/>
    </location>
</feature>
<dbReference type="EC" id="6.3.2.12" evidence="5"/>
<dbReference type="Pfam" id="PF02875">
    <property type="entry name" value="Mur_ligase_C"/>
    <property type="match status" value="1"/>
</dbReference>
<evidence type="ECO:0000256" key="9">
    <source>
        <dbReference type="ARBA" id="ARBA00022723"/>
    </source>
</evidence>
<dbReference type="Proteomes" id="UP000198693">
    <property type="component" value="Unassembled WGS sequence"/>
</dbReference>
<comment type="function">
    <text evidence="1">Functions in two distinct reactions of the de novo folate biosynthetic pathway. Catalyzes the addition of a glutamate residue to dihydropteroate (7,8-dihydropteroate or H2Pte) to form dihydrofolate (7,8-dihydrofolate monoglutamate or H2Pte-Glu). Also catalyzes successive additions of L-glutamate to tetrahydrofolate or 10-formyltetrahydrofolate or 5,10-methylenetetrahydrofolate, leading to folylpolyglutamate derivatives.</text>
</comment>
<keyword evidence="13" id="KW-0289">Folate biosynthesis</keyword>
<evidence type="ECO:0000259" key="22">
    <source>
        <dbReference type="Pfam" id="PF02875"/>
    </source>
</evidence>
<comment type="catalytic activity">
    <reaction evidence="20">
        <text>7,8-dihydropteroate + L-glutamate + ATP = 7,8-dihydrofolate + ADP + phosphate + H(+)</text>
        <dbReference type="Rhea" id="RHEA:23584"/>
        <dbReference type="ChEBI" id="CHEBI:15378"/>
        <dbReference type="ChEBI" id="CHEBI:17839"/>
        <dbReference type="ChEBI" id="CHEBI:29985"/>
        <dbReference type="ChEBI" id="CHEBI:30616"/>
        <dbReference type="ChEBI" id="CHEBI:43474"/>
        <dbReference type="ChEBI" id="CHEBI:57451"/>
        <dbReference type="ChEBI" id="CHEBI:456216"/>
        <dbReference type="EC" id="6.3.2.12"/>
    </reaction>
</comment>
<evidence type="ECO:0000256" key="8">
    <source>
        <dbReference type="ARBA" id="ARBA00022598"/>
    </source>
</evidence>
<comment type="pathway">
    <text evidence="2">Cofactor biosynthesis; tetrahydrofolate biosynthesis; 7,8-dihydrofolate from 2-amino-4-hydroxy-6-hydroxymethyl-7,8-dihydropteridine diphosphate and 4-aminobenzoate: step 2/2.</text>
</comment>
<comment type="similarity">
    <text evidence="4 21">Belongs to the folylpolyglutamate synthase family.</text>
</comment>
<dbReference type="GO" id="GO:0004326">
    <property type="term" value="F:tetrahydrofolylpolyglutamate synthase activity"/>
    <property type="evidence" value="ECO:0007669"/>
    <property type="project" value="UniProtKB-EC"/>
</dbReference>
<evidence type="ECO:0000256" key="15">
    <source>
        <dbReference type="ARBA" id="ARBA00030592"/>
    </source>
</evidence>
<comment type="catalytic activity">
    <reaction evidence="17">
        <text>(6S)-5,6,7,8-tetrahydrofolyl-(gamma-L-Glu)(n) + L-glutamate + ATP = (6S)-5,6,7,8-tetrahydrofolyl-(gamma-L-Glu)(n+1) + ADP + phosphate + H(+)</text>
        <dbReference type="Rhea" id="RHEA:10580"/>
        <dbReference type="Rhea" id="RHEA-COMP:14738"/>
        <dbReference type="Rhea" id="RHEA-COMP:14740"/>
        <dbReference type="ChEBI" id="CHEBI:15378"/>
        <dbReference type="ChEBI" id="CHEBI:29985"/>
        <dbReference type="ChEBI" id="CHEBI:30616"/>
        <dbReference type="ChEBI" id="CHEBI:43474"/>
        <dbReference type="ChEBI" id="CHEBI:141005"/>
        <dbReference type="ChEBI" id="CHEBI:456216"/>
        <dbReference type="EC" id="6.3.2.17"/>
    </reaction>
</comment>
<evidence type="ECO:0000256" key="21">
    <source>
        <dbReference type="PIRNR" id="PIRNR001563"/>
    </source>
</evidence>
<evidence type="ECO:0000256" key="14">
    <source>
        <dbReference type="ARBA" id="ARBA00030048"/>
    </source>
</evidence>
<evidence type="ECO:0000259" key="23">
    <source>
        <dbReference type="Pfam" id="PF08245"/>
    </source>
</evidence>
<keyword evidence="10 21" id="KW-0547">Nucleotide-binding</keyword>
<evidence type="ECO:0000256" key="13">
    <source>
        <dbReference type="ARBA" id="ARBA00022909"/>
    </source>
</evidence>
<keyword evidence="8 21" id="KW-0436">Ligase</keyword>
<feature type="domain" description="Mur ligase central" evidence="23">
    <location>
        <begin position="53"/>
        <end position="195"/>
    </location>
</feature>
<accession>A0A1I7F9M1</accession>
<dbReference type="Gene3D" id="3.40.1190.10">
    <property type="entry name" value="Mur-like, catalytic domain"/>
    <property type="match status" value="1"/>
</dbReference>
<evidence type="ECO:0000256" key="1">
    <source>
        <dbReference type="ARBA" id="ARBA00002714"/>
    </source>
</evidence>
<dbReference type="PIRSF" id="PIRSF001563">
    <property type="entry name" value="Folylpolyglu_synth"/>
    <property type="match status" value="1"/>
</dbReference>
<evidence type="ECO:0000256" key="11">
    <source>
        <dbReference type="ARBA" id="ARBA00022840"/>
    </source>
</evidence>
<dbReference type="GO" id="GO:0046872">
    <property type="term" value="F:metal ion binding"/>
    <property type="evidence" value="ECO:0007669"/>
    <property type="project" value="UniProtKB-KW"/>
</dbReference>
<dbReference type="EC" id="6.3.2.17" evidence="6"/>
<dbReference type="InterPro" id="IPR036565">
    <property type="entry name" value="Mur-like_cat_sf"/>
</dbReference>
<evidence type="ECO:0000256" key="10">
    <source>
        <dbReference type="ARBA" id="ARBA00022741"/>
    </source>
</evidence>
<protein>
    <recommendedName>
        <fullName evidence="7">Dihydrofolate synthase/folylpolyglutamate synthase</fullName>
        <ecNumber evidence="5">6.3.2.12</ecNumber>
        <ecNumber evidence="6">6.3.2.17</ecNumber>
    </recommendedName>
    <alternativeName>
        <fullName evidence="16">Folylpoly-gamma-glutamate synthetase-dihydrofolate synthetase</fullName>
    </alternativeName>
    <alternativeName>
        <fullName evidence="14">Folylpolyglutamate synthetase</fullName>
    </alternativeName>
    <alternativeName>
        <fullName evidence="15">Tetrahydrofolylpolyglutamate synthase</fullName>
    </alternativeName>
</protein>
<dbReference type="AlphaFoldDB" id="A0A1I7F9M1"/>
<dbReference type="EMBL" id="FPBP01000001">
    <property type="protein sequence ID" value="SFU32898.1"/>
    <property type="molecule type" value="Genomic_DNA"/>
</dbReference>
<evidence type="ECO:0000256" key="2">
    <source>
        <dbReference type="ARBA" id="ARBA00004799"/>
    </source>
</evidence>
<evidence type="ECO:0000256" key="4">
    <source>
        <dbReference type="ARBA" id="ARBA00008276"/>
    </source>
</evidence>
<dbReference type="Pfam" id="PF08245">
    <property type="entry name" value="Mur_ligase_M"/>
    <property type="match status" value="1"/>
</dbReference>
<dbReference type="PANTHER" id="PTHR11136:SF0">
    <property type="entry name" value="DIHYDROFOLATE SYNTHETASE-RELATED"/>
    <property type="match status" value="1"/>
</dbReference>
<dbReference type="SUPFAM" id="SSF53623">
    <property type="entry name" value="MurD-like peptide ligases, catalytic domain"/>
    <property type="match status" value="1"/>
</dbReference>
<dbReference type="PANTHER" id="PTHR11136">
    <property type="entry name" value="FOLYLPOLYGLUTAMATE SYNTHASE-RELATED"/>
    <property type="match status" value="1"/>
</dbReference>
<dbReference type="InterPro" id="IPR036615">
    <property type="entry name" value="Mur_ligase_C_dom_sf"/>
</dbReference>
<dbReference type="GO" id="GO:0005524">
    <property type="term" value="F:ATP binding"/>
    <property type="evidence" value="ECO:0007669"/>
    <property type="project" value="UniProtKB-KW"/>
</dbReference>
<dbReference type="GO" id="GO:0046654">
    <property type="term" value="P:tetrahydrofolate biosynthetic process"/>
    <property type="evidence" value="ECO:0007669"/>
    <property type="project" value="UniProtKB-UniPathway"/>
</dbReference>
<evidence type="ECO:0000256" key="16">
    <source>
        <dbReference type="ARBA" id="ARBA00032510"/>
    </source>
</evidence>
<dbReference type="InterPro" id="IPR001645">
    <property type="entry name" value="Folylpolyglutamate_synth"/>
</dbReference>
<dbReference type="InterPro" id="IPR004101">
    <property type="entry name" value="Mur_ligase_C"/>
</dbReference>
<evidence type="ECO:0000256" key="17">
    <source>
        <dbReference type="ARBA" id="ARBA00047493"/>
    </source>
</evidence>
<keyword evidence="12" id="KW-0460">Magnesium</keyword>
<evidence type="ECO:0000313" key="24">
    <source>
        <dbReference type="EMBL" id="SFU32898.1"/>
    </source>
</evidence>
<dbReference type="UniPathway" id="UPA00077">
    <property type="reaction ID" value="UER00157"/>
</dbReference>
<comment type="catalytic activity">
    <reaction evidence="19">
        <text>(6R)-5,10-methylenetetrahydrofolyl-(gamma-L-Glu)(n) + L-glutamate + ATP = (6R)-5,10-methylenetetrahydrofolyl-(gamma-L-Glu)(n+1) + ADP + phosphate + H(+)</text>
        <dbReference type="Rhea" id="RHEA:51912"/>
        <dbReference type="Rhea" id="RHEA-COMP:13257"/>
        <dbReference type="Rhea" id="RHEA-COMP:13258"/>
        <dbReference type="ChEBI" id="CHEBI:15378"/>
        <dbReference type="ChEBI" id="CHEBI:29985"/>
        <dbReference type="ChEBI" id="CHEBI:30616"/>
        <dbReference type="ChEBI" id="CHEBI:43474"/>
        <dbReference type="ChEBI" id="CHEBI:136572"/>
        <dbReference type="ChEBI" id="CHEBI:456216"/>
        <dbReference type="EC" id="6.3.2.17"/>
    </reaction>
</comment>
<comment type="pathway">
    <text evidence="3">Cofactor biosynthesis; tetrahydrofolylpolyglutamate biosynthesis.</text>
</comment>
<evidence type="ECO:0000313" key="25">
    <source>
        <dbReference type="Proteomes" id="UP000198693"/>
    </source>
</evidence>
<evidence type="ECO:0000256" key="5">
    <source>
        <dbReference type="ARBA" id="ARBA00013023"/>
    </source>
</evidence>
<evidence type="ECO:0000256" key="12">
    <source>
        <dbReference type="ARBA" id="ARBA00022842"/>
    </source>
</evidence>
<keyword evidence="9" id="KW-0479">Metal-binding</keyword>
<dbReference type="NCBIfam" id="TIGR01499">
    <property type="entry name" value="folC"/>
    <property type="match status" value="1"/>
</dbReference>
<dbReference type="GO" id="GO:0008841">
    <property type="term" value="F:dihydrofolate synthase activity"/>
    <property type="evidence" value="ECO:0007669"/>
    <property type="project" value="UniProtKB-EC"/>
</dbReference>
<evidence type="ECO:0000256" key="18">
    <source>
        <dbReference type="ARBA" id="ARBA00047808"/>
    </source>
</evidence>
<dbReference type="GO" id="GO:0005737">
    <property type="term" value="C:cytoplasm"/>
    <property type="evidence" value="ECO:0007669"/>
    <property type="project" value="TreeGrafter"/>
</dbReference>
<evidence type="ECO:0000256" key="6">
    <source>
        <dbReference type="ARBA" id="ARBA00013025"/>
    </source>
</evidence>
<dbReference type="STRING" id="463301.SAMN04487955_101331"/>
<dbReference type="Gene3D" id="3.90.190.20">
    <property type="entry name" value="Mur ligase, C-terminal domain"/>
    <property type="match status" value="1"/>
</dbReference>
<evidence type="ECO:0000256" key="3">
    <source>
        <dbReference type="ARBA" id="ARBA00005150"/>
    </source>
</evidence>
<gene>
    <name evidence="24" type="ORF">SAMN04487955_101331</name>
</gene>
<dbReference type="NCBIfam" id="NF008101">
    <property type="entry name" value="PRK10846.1"/>
    <property type="match status" value="1"/>
</dbReference>
<keyword evidence="25" id="KW-1185">Reference proteome</keyword>
<keyword evidence="11 21" id="KW-0067">ATP-binding</keyword>
<proteinExistence type="inferred from homology"/>
<name>A0A1I7F9M1_9GAMM</name>
<organism evidence="24 25">
    <name type="scientific">Halomonas korlensis</name>
    <dbReference type="NCBI Taxonomy" id="463301"/>
    <lineage>
        <taxon>Bacteria</taxon>
        <taxon>Pseudomonadati</taxon>
        <taxon>Pseudomonadota</taxon>
        <taxon>Gammaproteobacteria</taxon>
        <taxon>Oceanospirillales</taxon>
        <taxon>Halomonadaceae</taxon>
        <taxon>Halomonas</taxon>
    </lineage>
</organism>
<evidence type="ECO:0000256" key="20">
    <source>
        <dbReference type="ARBA" id="ARBA00049161"/>
    </source>
</evidence>
<dbReference type="InterPro" id="IPR013221">
    <property type="entry name" value="Mur_ligase_cen"/>
</dbReference>
<evidence type="ECO:0000256" key="19">
    <source>
        <dbReference type="ARBA" id="ARBA00049035"/>
    </source>
</evidence>
<comment type="catalytic activity">
    <reaction evidence="18">
        <text>10-formyltetrahydrofolyl-(gamma-L-Glu)(n) + L-glutamate + ATP = 10-formyltetrahydrofolyl-(gamma-L-Glu)(n+1) + ADP + phosphate + H(+)</text>
        <dbReference type="Rhea" id="RHEA:51904"/>
        <dbReference type="Rhea" id="RHEA-COMP:13088"/>
        <dbReference type="Rhea" id="RHEA-COMP:14300"/>
        <dbReference type="ChEBI" id="CHEBI:15378"/>
        <dbReference type="ChEBI" id="CHEBI:29985"/>
        <dbReference type="ChEBI" id="CHEBI:30616"/>
        <dbReference type="ChEBI" id="CHEBI:43474"/>
        <dbReference type="ChEBI" id="CHEBI:134413"/>
        <dbReference type="ChEBI" id="CHEBI:456216"/>
        <dbReference type="EC" id="6.3.2.17"/>
    </reaction>
</comment>
<dbReference type="SUPFAM" id="SSF53244">
    <property type="entry name" value="MurD-like peptide ligases, peptide-binding domain"/>
    <property type="match status" value="1"/>
</dbReference>